<evidence type="ECO:0000313" key="3">
    <source>
        <dbReference type="Proteomes" id="UP001199319"/>
    </source>
</evidence>
<dbReference type="EMBL" id="JAJEPW010000009">
    <property type="protein sequence ID" value="MCC2128840.1"/>
    <property type="molecule type" value="Genomic_DNA"/>
</dbReference>
<feature type="region of interest" description="Disordered" evidence="1">
    <location>
        <begin position="54"/>
        <end position="83"/>
    </location>
</feature>
<protein>
    <submittedName>
        <fullName evidence="2">DUF6103 family protein</fullName>
    </submittedName>
</protein>
<reference evidence="2" key="1">
    <citation type="submission" date="2021-10" db="EMBL/GenBank/DDBJ databases">
        <title>Anaerobic single-cell dispensing facilitates the cultivation of human gut bacteria.</title>
        <authorList>
            <person name="Afrizal A."/>
        </authorList>
    </citation>
    <scope>NUCLEOTIDE SEQUENCE</scope>
    <source>
        <strain evidence="2">CLA-AA-H272</strain>
    </source>
</reference>
<keyword evidence="3" id="KW-1185">Reference proteome</keyword>
<evidence type="ECO:0000256" key="1">
    <source>
        <dbReference type="SAM" id="MobiDB-lite"/>
    </source>
</evidence>
<dbReference type="AlphaFoldDB" id="A0AAE3DDV6"/>
<dbReference type="Proteomes" id="UP001199319">
    <property type="component" value="Unassembled WGS sequence"/>
</dbReference>
<proteinExistence type="predicted"/>
<dbReference type="RefSeq" id="WP_302928141.1">
    <property type="nucleotide sequence ID" value="NZ_JAJEPW010000009.1"/>
</dbReference>
<gene>
    <name evidence="2" type="ORF">LKD37_04790</name>
</gene>
<dbReference type="InterPro" id="IPR046085">
    <property type="entry name" value="DUF6103"/>
</dbReference>
<name>A0AAE3DDV6_9FIRM</name>
<comment type="caution">
    <text evidence="2">The sequence shown here is derived from an EMBL/GenBank/DDBJ whole genome shotgun (WGS) entry which is preliminary data.</text>
</comment>
<dbReference type="Pfam" id="PF19598">
    <property type="entry name" value="DUF6103"/>
    <property type="match status" value="1"/>
</dbReference>
<feature type="compositionally biased region" description="Basic and acidic residues" evidence="1">
    <location>
        <begin position="73"/>
        <end position="83"/>
    </location>
</feature>
<organism evidence="2 3">
    <name type="scientific">Brotocaccenecus cirricatena</name>
    <dbReference type="NCBI Taxonomy" id="3064195"/>
    <lineage>
        <taxon>Bacteria</taxon>
        <taxon>Bacillati</taxon>
        <taxon>Bacillota</taxon>
        <taxon>Clostridia</taxon>
        <taxon>Eubacteriales</taxon>
        <taxon>Oscillospiraceae</taxon>
        <taxon>Brotocaccenecus</taxon>
    </lineage>
</organism>
<evidence type="ECO:0000313" key="2">
    <source>
        <dbReference type="EMBL" id="MCC2128840.1"/>
    </source>
</evidence>
<accession>A0AAE3DDV6</accession>
<sequence length="83" mass="9347">MESKNITIGFDAAKLDALEFVLRKQRSSVQRRMEDVLQQLYESEVPEAVREYVDSKSAPAARPRRPAKASVTKQKEGDEHGTA</sequence>